<dbReference type="Pfam" id="PF19883">
    <property type="entry name" value="DUF6356"/>
    <property type="match status" value="1"/>
</dbReference>
<protein>
    <recommendedName>
        <fullName evidence="3">Capsule biosynthesis protein</fullName>
    </recommendedName>
</protein>
<dbReference type="EMBL" id="VKKU01000002">
    <property type="protein sequence ID" value="TSB02245.1"/>
    <property type="molecule type" value="Genomic_DNA"/>
</dbReference>
<accession>A0A553WC27</accession>
<evidence type="ECO:0008006" key="3">
    <source>
        <dbReference type="Google" id="ProtNLM"/>
    </source>
</evidence>
<organism evidence="1 2">
    <name type="scientific">Sphingorhabdus contaminans</name>
    <dbReference type="NCBI Taxonomy" id="1343899"/>
    <lineage>
        <taxon>Bacteria</taxon>
        <taxon>Pseudomonadati</taxon>
        <taxon>Pseudomonadota</taxon>
        <taxon>Alphaproteobacteria</taxon>
        <taxon>Sphingomonadales</taxon>
        <taxon>Sphingomonadaceae</taxon>
        <taxon>Sphingorhabdus</taxon>
    </lineage>
</organism>
<gene>
    <name evidence="1" type="ORF">FOM92_14145</name>
</gene>
<dbReference type="RefSeq" id="WP_143777463.1">
    <property type="nucleotide sequence ID" value="NZ_VKKU01000002.1"/>
</dbReference>
<keyword evidence="2" id="KW-1185">Reference proteome</keyword>
<sequence length="84" mass="9496">MFRRLFIDHPKSVDENYLEHFGVASRFGFAMIWGGMKALVHAVIPGMCITSGSDTVKRLNTIMVEQRRAKGQDVAQTLTVDWVI</sequence>
<dbReference type="InterPro" id="IPR045936">
    <property type="entry name" value="DUF6356"/>
</dbReference>
<dbReference type="OrthoDB" id="7652114at2"/>
<comment type="caution">
    <text evidence="1">The sequence shown here is derived from an EMBL/GenBank/DDBJ whole genome shotgun (WGS) entry which is preliminary data.</text>
</comment>
<evidence type="ECO:0000313" key="2">
    <source>
        <dbReference type="Proteomes" id="UP000320160"/>
    </source>
</evidence>
<proteinExistence type="predicted"/>
<dbReference type="Proteomes" id="UP000320160">
    <property type="component" value="Unassembled WGS sequence"/>
</dbReference>
<reference evidence="1 2" key="1">
    <citation type="submission" date="2019-07" db="EMBL/GenBank/DDBJ databases">
        <authorList>
            <person name="Park M."/>
        </authorList>
    </citation>
    <scope>NUCLEOTIDE SEQUENCE [LARGE SCALE GENOMIC DNA]</scope>
    <source>
        <strain evidence="1 2">KCTC32445</strain>
    </source>
</reference>
<evidence type="ECO:0000313" key="1">
    <source>
        <dbReference type="EMBL" id="TSB02245.1"/>
    </source>
</evidence>
<dbReference type="AlphaFoldDB" id="A0A553WC27"/>
<name>A0A553WC27_9SPHN</name>